<comment type="caution">
    <text evidence="6">The sequence shown here is derived from an EMBL/GenBank/DDBJ whole genome shotgun (WGS) entry which is preliminary data.</text>
</comment>
<evidence type="ECO:0000256" key="4">
    <source>
        <dbReference type="ARBA" id="ARBA00022688"/>
    </source>
</evidence>
<reference evidence="6 7" key="1">
    <citation type="submission" date="2024-07" db="EMBL/GenBank/DDBJ databases">
        <title>Uliginosibacterium flavum JJ3220;KACC:17644.</title>
        <authorList>
            <person name="Kim M.K."/>
        </authorList>
    </citation>
    <scope>NUCLEOTIDE SEQUENCE [LARGE SCALE GENOMIC DNA]</scope>
    <source>
        <strain evidence="6 7">KACC:17644</strain>
    </source>
</reference>
<evidence type="ECO:0000256" key="2">
    <source>
        <dbReference type="ARBA" id="ARBA00022603"/>
    </source>
</evidence>
<keyword evidence="2 6" id="KW-0489">Methyltransferase</keyword>
<dbReference type="PROSITE" id="PS01184">
    <property type="entry name" value="UBIE_2"/>
    <property type="match status" value="1"/>
</dbReference>
<dbReference type="PANTHER" id="PTHR43591">
    <property type="entry name" value="METHYLTRANSFERASE"/>
    <property type="match status" value="1"/>
</dbReference>
<gene>
    <name evidence="6" type="ORF">ABXR19_02735</name>
</gene>
<dbReference type="CDD" id="cd02440">
    <property type="entry name" value="AdoMet_MTases"/>
    <property type="match status" value="1"/>
</dbReference>
<dbReference type="GO" id="GO:0032259">
    <property type="term" value="P:methylation"/>
    <property type="evidence" value="ECO:0007669"/>
    <property type="project" value="UniProtKB-KW"/>
</dbReference>
<evidence type="ECO:0000313" key="6">
    <source>
        <dbReference type="EMBL" id="MET7013090.1"/>
    </source>
</evidence>
<evidence type="ECO:0000256" key="3">
    <source>
        <dbReference type="ARBA" id="ARBA00022679"/>
    </source>
</evidence>
<protein>
    <submittedName>
        <fullName evidence="6">Class I SAM-dependent methyltransferase</fullName>
        <ecNumber evidence="6">2.1.1.-</ecNumber>
    </submittedName>
</protein>
<dbReference type="PROSITE" id="PS51608">
    <property type="entry name" value="SAM_MT_UBIE"/>
    <property type="match status" value="1"/>
</dbReference>
<dbReference type="SUPFAM" id="SSF53335">
    <property type="entry name" value="S-adenosyl-L-methionine-dependent methyltransferases"/>
    <property type="match status" value="1"/>
</dbReference>
<keyword evidence="4" id="KW-0831">Ubiquinone biosynthesis</keyword>
<evidence type="ECO:0000313" key="7">
    <source>
        <dbReference type="Proteomes" id="UP001549691"/>
    </source>
</evidence>
<dbReference type="PANTHER" id="PTHR43591:SF24">
    <property type="entry name" value="2-METHOXY-6-POLYPRENYL-1,4-BENZOQUINOL METHYLASE, MITOCHONDRIAL"/>
    <property type="match status" value="1"/>
</dbReference>
<dbReference type="EMBL" id="JBEWZI010000002">
    <property type="protein sequence ID" value="MET7013090.1"/>
    <property type="molecule type" value="Genomic_DNA"/>
</dbReference>
<keyword evidence="5" id="KW-0949">S-adenosyl-L-methionine</keyword>
<proteinExistence type="predicted"/>
<keyword evidence="3 6" id="KW-0808">Transferase</keyword>
<evidence type="ECO:0000256" key="5">
    <source>
        <dbReference type="ARBA" id="ARBA00022691"/>
    </source>
</evidence>
<sequence length="257" mass="28161">MTAAPEKIAAAQAPHVPLTDYYADEQARLGFVREMFDSTAEDYDRMEHILGFGTGVQYRSEALERAGLKSGMRIVDVGVGTGLVARGAAQIVGDATLVTGVDPSPGMMANAKVPTGVTLVEGRAETIPFPDAHFDFLSMGYALRHISDLSVAFSEFNRVLKPGAKLCLLEITCPESAWGKFLLKIYMKGFVPLLALVVGRKQNTRQLWRYYWDTIEACVPPKQVVATLEAAGFTNVRRHIEHKGLSILAEYQATKPE</sequence>
<dbReference type="RefSeq" id="WP_354599548.1">
    <property type="nucleotide sequence ID" value="NZ_JBEWZI010000002.1"/>
</dbReference>
<dbReference type="InterPro" id="IPR029063">
    <property type="entry name" value="SAM-dependent_MTases_sf"/>
</dbReference>
<keyword evidence="7" id="KW-1185">Reference proteome</keyword>
<organism evidence="6 7">
    <name type="scientific">Uliginosibacterium flavum</name>
    <dbReference type="NCBI Taxonomy" id="1396831"/>
    <lineage>
        <taxon>Bacteria</taxon>
        <taxon>Pseudomonadati</taxon>
        <taxon>Pseudomonadota</taxon>
        <taxon>Betaproteobacteria</taxon>
        <taxon>Rhodocyclales</taxon>
        <taxon>Zoogloeaceae</taxon>
        <taxon>Uliginosibacterium</taxon>
    </lineage>
</organism>
<keyword evidence="1" id="KW-0474">Menaquinone biosynthesis</keyword>
<dbReference type="Gene3D" id="3.40.50.150">
    <property type="entry name" value="Vaccinia Virus protein VP39"/>
    <property type="match status" value="1"/>
</dbReference>
<evidence type="ECO:0000256" key="1">
    <source>
        <dbReference type="ARBA" id="ARBA00022428"/>
    </source>
</evidence>
<dbReference type="GO" id="GO:0008168">
    <property type="term" value="F:methyltransferase activity"/>
    <property type="evidence" value="ECO:0007669"/>
    <property type="project" value="UniProtKB-KW"/>
</dbReference>
<dbReference type="EC" id="2.1.1.-" evidence="6"/>
<dbReference type="InterPro" id="IPR023576">
    <property type="entry name" value="UbiE/COQ5_MeTrFase_CS"/>
</dbReference>
<dbReference type="Pfam" id="PF01209">
    <property type="entry name" value="Ubie_methyltran"/>
    <property type="match status" value="1"/>
</dbReference>
<accession>A0ABV2TGN7</accession>
<dbReference type="InterPro" id="IPR004033">
    <property type="entry name" value="UbiE/COQ5_MeTrFase"/>
</dbReference>
<name>A0ABV2TGN7_9RHOO</name>
<dbReference type="Proteomes" id="UP001549691">
    <property type="component" value="Unassembled WGS sequence"/>
</dbReference>